<protein>
    <recommendedName>
        <fullName evidence="3">Adenylosuccinate lyase</fullName>
    </recommendedName>
</protein>
<reference evidence="1 2" key="1">
    <citation type="submission" date="2018-04" db="EMBL/GenBank/DDBJ databases">
        <title>Genomic Encyclopedia of Archaeal and Bacterial Type Strains, Phase II (KMG-II): from individual species to whole genera.</title>
        <authorList>
            <person name="Goeker M."/>
        </authorList>
    </citation>
    <scope>NUCLEOTIDE SEQUENCE [LARGE SCALE GENOMIC DNA]</scope>
    <source>
        <strain evidence="1 2">DSM 23082</strain>
    </source>
</reference>
<evidence type="ECO:0008006" key="3">
    <source>
        <dbReference type="Google" id="ProtNLM"/>
    </source>
</evidence>
<dbReference type="RefSeq" id="WP_108171724.1">
    <property type="nucleotide sequence ID" value="NZ_QBKQ01000002.1"/>
</dbReference>
<dbReference type="AlphaFoldDB" id="A0A2T6AHK6"/>
<evidence type="ECO:0000313" key="1">
    <source>
        <dbReference type="EMBL" id="PTX43285.1"/>
    </source>
</evidence>
<sequence>MRARSILDQVDATIKKREEAAEKISGSHELLNEVMQYIFKHDEAYSLKALTVIEVLGRRNFRCLHSYIPELVLSGKLYTDSPSRRCLAKIFNFAINEHLNSGSNFHLNTSIRSEIIDLSFLWLVSAEQTAVKVFSMQNIYYLKNEREWISEELKAILEKDIISSSAGYKSRAIKILRKLKQ</sequence>
<comment type="caution">
    <text evidence="1">The sequence shown here is derived from an EMBL/GenBank/DDBJ whole genome shotgun (WGS) entry which is preliminary data.</text>
</comment>
<gene>
    <name evidence="1" type="ORF">C8P64_1812</name>
</gene>
<accession>A0A2T6AHK6</accession>
<organism evidence="1 2">
    <name type="scientific">Christiangramia gaetbulicola</name>
    <dbReference type="NCBI Taxonomy" id="703340"/>
    <lineage>
        <taxon>Bacteria</taxon>
        <taxon>Pseudomonadati</taxon>
        <taxon>Bacteroidota</taxon>
        <taxon>Flavobacteriia</taxon>
        <taxon>Flavobacteriales</taxon>
        <taxon>Flavobacteriaceae</taxon>
        <taxon>Christiangramia</taxon>
    </lineage>
</organism>
<evidence type="ECO:0000313" key="2">
    <source>
        <dbReference type="Proteomes" id="UP000244174"/>
    </source>
</evidence>
<name>A0A2T6AHK6_9FLAO</name>
<proteinExistence type="predicted"/>
<dbReference type="Proteomes" id="UP000244174">
    <property type="component" value="Unassembled WGS sequence"/>
</dbReference>
<dbReference type="EMBL" id="QBKQ01000002">
    <property type="protein sequence ID" value="PTX43285.1"/>
    <property type="molecule type" value="Genomic_DNA"/>
</dbReference>
<keyword evidence="2" id="KW-1185">Reference proteome</keyword>
<dbReference type="OrthoDB" id="979487at2"/>